<sequence length="160" mass="17494">MSDDSRADTGWLTAMSRPELDRLFRASPPGDIPRGTGAGTVLPGLGARVSRVLARVVRGAIWRGKVFDSGGSELRDLVTPWAVPVCPARAYRDASLLDGHECIVLDRSPASPGAPPRRRLPVARVREEIRRIGPGLYLGVVHWGQRRVVTYALRFPMPHA</sequence>
<evidence type="ECO:0000313" key="2">
    <source>
        <dbReference type="Proteomes" id="UP000638313"/>
    </source>
</evidence>
<protein>
    <submittedName>
        <fullName evidence="1">Uncharacterized protein</fullName>
    </submittedName>
</protein>
<dbReference type="Proteomes" id="UP000638313">
    <property type="component" value="Unassembled WGS sequence"/>
</dbReference>
<reference evidence="1" key="2">
    <citation type="submission" date="2020-09" db="EMBL/GenBank/DDBJ databases">
        <authorList>
            <person name="Sun Q."/>
            <person name="Ohkuma M."/>
        </authorList>
    </citation>
    <scope>NUCLEOTIDE SEQUENCE</scope>
    <source>
        <strain evidence="1">JCM 4059</strain>
    </source>
</reference>
<comment type="caution">
    <text evidence="1">The sequence shown here is derived from an EMBL/GenBank/DDBJ whole genome shotgun (WGS) entry which is preliminary data.</text>
</comment>
<dbReference type="EMBL" id="BNBD01000008">
    <property type="protein sequence ID" value="GHF55557.1"/>
    <property type="molecule type" value="Genomic_DNA"/>
</dbReference>
<gene>
    <name evidence="1" type="ORF">GCM10010218_41370</name>
</gene>
<evidence type="ECO:0000313" key="1">
    <source>
        <dbReference type="EMBL" id="GHF55557.1"/>
    </source>
</evidence>
<keyword evidence="2" id="KW-1185">Reference proteome</keyword>
<proteinExistence type="predicted"/>
<name>A0A919B549_9ACTN</name>
<reference evidence="1" key="1">
    <citation type="journal article" date="2014" name="Int. J. Syst. Evol. Microbiol.">
        <title>Complete genome sequence of Corynebacterium casei LMG S-19264T (=DSM 44701T), isolated from a smear-ripened cheese.</title>
        <authorList>
            <consortium name="US DOE Joint Genome Institute (JGI-PGF)"/>
            <person name="Walter F."/>
            <person name="Albersmeier A."/>
            <person name="Kalinowski J."/>
            <person name="Ruckert C."/>
        </authorList>
    </citation>
    <scope>NUCLEOTIDE SEQUENCE</scope>
    <source>
        <strain evidence="1">JCM 4059</strain>
    </source>
</reference>
<organism evidence="1 2">
    <name type="scientific">Streptomyces mashuensis</name>
    <dbReference type="NCBI Taxonomy" id="33904"/>
    <lineage>
        <taxon>Bacteria</taxon>
        <taxon>Bacillati</taxon>
        <taxon>Actinomycetota</taxon>
        <taxon>Actinomycetes</taxon>
        <taxon>Kitasatosporales</taxon>
        <taxon>Streptomycetaceae</taxon>
        <taxon>Streptomyces</taxon>
    </lineage>
</organism>
<accession>A0A919B549</accession>
<dbReference type="RefSeq" id="WP_190131133.1">
    <property type="nucleotide sequence ID" value="NZ_BNBD01000008.1"/>
</dbReference>
<dbReference type="AlphaFoldDB" id="A0A919B549"/>